<evidence type="ECO:0000256" key="1">
    <source>
        <dbReference type="SAM" id="Phobius"/>
    </source>
</evidence>
<proteinExistence type="predicted"/>
<protein>
    <recommendedName>
        <fullName evidence="2">DUF8171 domain-containing protein</fullName>
    </recommendedName>
</protein>
<evidence type="ECO:0000259" key="2">
    <source>
        <dbReference type="Pfam" id="PF26509"/>
    </source>
</evidence>
<organism evidence="3 4">
    <name type="scientific">Paenibacillus algorifonticola</name>
    <dbReference type="NCBI Taxonomy" id="684063"/>
    <lineage>
        <taxon>Bacteria</taxon>
        <taxon>Bacillati</taxon>
        <taxon>Bacillota</taxon>
        <taxon>Bacilli</taxon>
        <taxon>Bacillales</taxon>
        <taxon>Paenibacillaceae</taxon>
        <taxon>Paenibacillus</taxon>
    </lineage>
</organism>
<reference evidence="4" key="1">
    <citation type="submission" date="2016-10" db="EMBL/GenBank/DDBJ databases">
        <authorList>
            <person name="Varghese N."/>
            <person name="Submissions S."/>
        </authorList>
    </citation>
    <scope>NUCLEOTIDE SEQUENCE [LARGE SCALE GENOMIC DNA]</scope>
    <source>
        <strain evidence="4">CGMCC 1.10223</strain>
    </source>
</reference>
<sequence length="293" mass="32282">MTSALKRRYELTQSQKLMVFILAMSLYGISNMFSELIPELKLGPIEIKVEYFAFIPLTLCILFNPLYAALGASFGEIIFGELLLGQFGGLGELEKFIEFSLAMYIAGLLVSDPRNRKQLALASFVAVGIDQMLGTIVDVGKVWLGIEEFEAVPGLPESILLIEGLSFLNAMVITGIFLSLLPTLFLVPRLYGKIEPLLGMKPRDSRVPLSLGQLMTPRLLITGICFFFLAVVAEFLAESDINFAVWEPEFIEQYGSGYMWVSIGAATLVLLVTVAFAMRSKAKAAQKPGDMKL</sequence>
<evidence type="ECO:0000313" key="4">
    <source>
        <dbReference type="Proteomes" id="UP000183410"/>
    </source>
</evidence>
<keyword evidence="1" id="KW-0472">Membrane</keyword>
<feature type="transmembrane region" description="Helical" evidence="1">
    <location>
        <begin position="257"/>
        <end position="278"/>
    </location>
</feature>
<gene>
    <name evidence="3" type="ORF">SAMN04487969_105177</name>
</gene>
<feature type="transmembrane region" description="Helical" evidence="1">
    <location>
        <begin position="164"/>
        <end position="187"/>
    </location>
</feature>
<dbReference type="InterPro" id="IPR058484">
    <property type="entry name" value="DUF8171"/>
</dbReference>
<feature type="domain" description="DUF8171" evidence="2">
    <location>
        <begin position="18"/>
        <end position="284"/>
    </location>
</feature>
<feature type="transmembrane region" description="Helical" evidence="1">
    <location>
        <begin position="49"/>
        <end position="75"/>
    </location>
</feature>
<dbReference type="AlphaFoldDB" id="A0A1I2CNW6"/>
<feature type="transmembrane region" description="Helical" evidence="1">
    <location>
        <begin position="119"/>
        <end position="144"/>
    </location>
</feature>
<dbReference type="EMBL" id="FONN01000005">
    <property type="protein sequence ID" value="SFE69835.1"/>
    <property type="molecule type" value="Genomic_DNA"/>
</dbReference>
<feature type="transmembrane region" description="Helical" evidence="1">
    <location>
        <begin position="219"/>
        <end position="237"/>
    </location>
</feature>
<evidence type="ECO:0000313" key="3">
    <source>
        <dbReference type="EMBL" id="SFE69835.1"/>
    </source>
</evidence>
<keyword evidence="1" id="KW-1133">Transmembrane helix</keyword>
<accession>A0A1I2CNW6</accession>
<name>A0A1I2CNW6_9BACL</name>
<keyword evidence="1" id="KW-0812">Transmembrane</keyword>
<dbReference type="Proteomes" id="UP000183410">
    <property type="component" value="Unassembled WGS sequence"/>
</dbReference>
<feature type="transmembrane region" description="Helical" evidence="1">
    <location>
        <begin position="17"/>
        <end position="37"/>
    </location>
</feature>
<dbReference type="Pfam" id="PF26509">
    <property type="entry name" value="DUF8171"/>
    <property type="match status" value="1"/>
</dbReference>
<keyword evidence="4" id="KW-1185">Reference proteome</keyword>